<dbReference type="eggNOG" id="ENOG502RYI9">
    <property type="taxonomic scope" value="Eukaryota"/>
</dbReference>
<feature type="domain" description="Nitroreductase" evidence="1">
    <location>
        <begin position="11"/>
        <end position="152"/>
    </location>
</feature>
<dbReference type="InterPro" id="IPR029479">
    <property type="entry name" value="Nitroreductase"/>
</dbReference>
<organism evidence="2 3">
    <name type="scientific">Huiozyma naganishii (strain ATCC MYA-139 / BCRC 22969 / CBS 8797 / KCTC 17520 / NBRC 10181 / NCYC 3082 / Yp74L-3)</name>
    <name type="common">Yeast</name>
    <name type="synonym">Kazachstania naganishii</name>
    <dbReference type="NCBI Taxonomy" id="1071383"/>
    <lineage>
        <taxon>Eukaryota</taxon>
        <taxon>Fungi</taxon>
        <taxon>Dikarya</taxon>
        <taxon>Ascomycota</taxon>
        <taxon>Saccharomycotina</taxon>
        <taxon>Saccharomycetes</taxon>
        <taxon>Saccharomycetales</taxon>
        <taxon>Saccharomycetaceae</taxon>
        <taxon>Huiozyma</taxon>
    </lineage>
</organism>
<dbReference type="GO" id="GO:0045922">
    <property type="term" value="P:negative regulation of fatty acid metabolic process"/>
    <property type="evidence" value="ECO:0007669"/>
    <property type="project" value="EnsemblFungi"/>
</dbReference>
<dbReference type="SUPFAM" id="SSF55469">
    <property type="entry name" value="FMN-dependent nitroreductase-like"/>
    <property type="match status" value="1"/>
</dbReference>
<dbReference type="KEGG" id="kng:KNAG_0C00580"/>
<dbReference type="OMA" id="ANRRSYY"/>
<evidence type="ECO:0000313" key="2">
    <source>
        <dbReference type="EMBL" id="CCK69172.1"/>
    </source>
</evidence>
<dbReference type="Proteomes" id="UP000006310">
    <property type="component" value="Chromosome 3"/>
</dbReference>
<dbReference type="PANTHER" id="PTHR43035">
    <property type="entry name" value="FATTY ACID REPRESSION MUTANT PROTEIN 2-RELATED"/>
    <property type="match status" value="1"/>
</dbReference>
<dbReference type="InterPro" id="IPR033877">
    <property type="entry name" value="Frm2/Hbn1"/>
</dbReference>
<dbReference type="PANTHER" id="PTHR43035:SF1">
    <property type="entry name" value="FATTY ACID REPRESSION MUTANT PROTEIN 2-RELATED"/>
    <property type="match status" value="1"/>
</dbReference>
<accession>J7RW24</accession>
<dbReference type="HOGENOM" id="CLU_073125_1_0_1"/>
<reference evidence="3" key="2">
    <citation type="submission" date="2012-08" db="EMBL/GenBank/DDBJ databases">
        <title>Genome sequence of Kazachstania naganishii.</title>
        <authorList>
            <person name="Gordon J.L."/>
            <person name="Armisen D."/>
            <person name="Proux-Wera E."/>
            <person name="OhEigeartaigh S.S."/>
            <person name="Byrne K.P."/>
            <person name="Wolfe K.H."/>
        </authorList>
    </citation>
    <scope>NUCLEOTIDE SEQUENCE [LARGE SCALE GENOMIC DNA]</scope>
    <source>
        <strain evidence="3">ATCC MYA-139 / BCRC 22969 / CBS 8797 / CCRC 22969 / KCTC 17520 / NBRC 10181 / NCYC 3082</strain>
    </source>
</reference>
<evidence type="ECO:0000259" key="1">
    <source>
        <dbReference type="Pfam" id="PF00881"/>
    </source>
</evidence>
<dbReference type="GO" id="GO:0034599">
    <property type="term" value="P:cellular response to oxidative stress"/>
    <property type="evidence" value="ECO:0007669"/>
    <property type="project" value="EnsemblFungi"/>
</dbReference>
<evidence type="ECO:0000313" key="3">
    <source>
        <dbReference type="Proteomes" id="UP000006310"/>
    </source>
</evidence>
<proteinExistence type="predicted"/>
<dbReference type="GeneID" id="34524852"/>
<keyword evidence="3" id="KW-1185">Reference proteome</keyword>
<protein>
    <recommendedName>
        <fullName evidence="1">Nitroreductase domain-containing protein</fullName>
    </recommendedName>
</protein>
<dbReference type="RefSeq" id="XP_022463418.1">
    <property type="nucleotide sequence ID" value="XM_022606754.1"/>
</dbReference>
<name>J7RW24_HUIN7</name>
<sequence>MSSTQNFLDVISNRRTIYDLKPELPNGAPVGTIQHVVHTIVKETPTAFNSQVNRAVILLGDAHKKVWEHVAAAMPTPNAKARPLACQNEAYGCVVFLTDDKTTADLQAQFPSFAGAFPSHADTSSGAVQIEAWAALESLGCGCNLQHYNALVREALPADVPKGWSVHSQLVFGLPVKAAPAKTYIDNEVRIYT</sequence>
<dbReference type="AlphaFoldDB" id="J7RW24"/>
<dbReference type="GO" id="GO:0016651">
    <property type="term" value="F:oxidoreductase activity, acting on NAD(P)H"/>
    <property type="evidence" value="ECO:0007669"/>
    <property type="project" value="EnsemblFungi"/>
</dbReference>
<dbReference type="STRING" id="1071383.J7RW24"/>
<dbReference type="Gene3D" id="3.40.109.10">
    <property type="entry name" value="NADH Oxidase"/>
    <property type="match status" value="1"/>
</dbReference>
<dbReference type="InterPro" id="IPR000415">
    <property type="entry name" value="Nitroreductase-like"/>
</dbReference>
<dbReference type="Pfam" id="PF00881">
    <property type="entry name" value="Nitroreductase"/>
    <property type="match status" value="1"/>
</dbReference>
<reference evidence="2 3" key="1">
    <citation type="journal article" date="2011" name="Proc. Natl. Acad. Sci. U.S.A.">
        <title>Evolutionary erosion of yeast sex chromosomes by mating-type switching accidents.</title>
        <authorList>
            <person name="Gordon J.L."/>
            <person name="Armisen D."/>
            <person name="Proux-Wera E."/>
            <person name="Oheigeartaigh S.S."/>
            <person name="Byrne K.P."/>
            <person name="Wolfe K.H."/>
        </authorList>
    </citation>
    <scope>NUCLEOTIDE SEQUENCE [LARGE SCALE GENOMIC DNA]</scope>
    <source>
        <strain evidence="3">ATCC MYA-139 / BCRC 22969 / CBS 8797 / CCRC 22969 / KCTC 17520 / NBRC 10181 / NCYC 3082</strain>
    </source>
</reference>
<gene>
    <name evidence="2" type="primary">KNAG0C00580</name>
    <name evidence="2" type="ordered locus">KNAG_0C00580</name>
</gene>
<dbReference type="OrthoDB" id="2138173at2759"/>
<dbReference type="EMBL" id="HE978316">
    <property type="protein sequence ID" value="CCK69172.1"/>
    <property type="molecule type" value="Genomic_DNA"/>
</dbReference>